<evidence type="ECO:0000313" key="1">
    <source>
        <dbReference type="EMBL" id="KAJ8644422.1"/>
    </source>
</evidence>
<organism evidence="1 2">
    <name type="scientific">Persea americana</name>
    <name type="common">Avocado</name>
    <dbReference type="NCBI Taxonomy" id="3435"/>
    <lineage>
        <taxon>Eukaryota</taxon>
        <taxon>Viridiplantae</taxon>
        <taxon>Streptophyta</taxon>
        <taxon>Embryophyta</taxon>
        <taxon>Tracheophyta</taxon>
        <taxon>Spermatophyta</taxon>
        <taxon>Magnoliopsida</taxon>
        <taxon>Magnoliidae</taxon>
        <taxon>Laurales</taxon>
        <taxon>Lauraceae</taxon>
        <taxon>Persea</taxon>
    </lineage>
</organism>
<evidence type="ECO:0000313" key="2">
    <source>
        <dbReference type="Proteomes" id="UP001234297"/>
    </source>
</evidence>
<reference evidence="1 2" key="1">
    <citation type="journal article" date="2022" name="Hortic Res">
        <title>A haplotype resolved chromosomal level avocado genome allows analysis of novel avocado genes.</title>
        <authorList>
            <person name="Nath O."/>
            <person name="Fletcher S.J."/>
            <person name="Hayward A."/>
            <person name="Shaw L.M."/>
            <person name="Masouleh A.K."/>
            <person name="Furtado A."/>
            <person name="Henry R.J."/>
            <person name="Mitter N."/>
        </authorList>
    </citation>
    <scope>NUCLEOTIDE SEQUENCE [LARGE SCALE GENOMIC DNA]</scope>
    <source>
        <strain evidence="2">cv. Hass</strain>
    </source>
</reference>
<proteinExistence type="predicted"/>
<comment type="caution">
    <text evidence="1">The sequence shown here is derived from an EMBL/GenBank/DDBJ whole genome shotgun (WGS) entry which is preliminary data.</text>
</comment>
<keyword evidence="2" id="KW-1185">Reference proteome</keyword>
<dbReference type="Proteomes" id="UP001234297">
    <property type="component" value="Chromosome 2"/>
</dbReference>
<accession>A0ACC2MFD4</accession>
<name>A0ACC2MFD4_PERAE</name>
<gene>
    <name evidence="1" type="ORF">MRB53_006170</name>
</gene>
<sequence length="176" mass="19781">MRESKISVFFADSLSVPTDSLLCYWFLLYIYTWKPKPAQQRETVGARVWISVPGGLLELFVAKKKPSLFFIISPSNTSLTSPSWEQEAMLAGNGSADTGLDGPCLNNGFTGDNPIDHQLEPFPSNGYETKSNTNHFQPWVPSANDNSSLPWGSLRRPNPCLQFIPEFLWWEVSTTY</sequence>
<protein>
    <submittedName>
        <fullName evidence="1">Uncharacterized protein</fullName>
    </submittedName>
</protein>
<dbReference type="EMBL" id="CM056810">
    <property type="protein sequence ID" value="KAJ8644422.1"/>
    <property type="molecule type" value="Genomic_DNA"/>
</dbReference>